<evidence type="ECO:0000313" key="2">
    <source>
        <dbReference type="EMBL" id="NDU43866.1"/>
    </source>
</evidence>
<dbReference type="Gene3D" id="3.20.20.100">
    <property type="entry name" value="NADP-dependent oxidoreductase domain"/>
    <property type="match status" value="1"/>
</dbReference>
<protein>
    <submittedName>
        <fullName evidence="2">Aldo/keto reductase</fullName>
    </submittedName>
</protein>
<sequence length="382" mass="40940">MHAAENGLIPGAANSVGTNAYMARFAETLANAHFSDFLNTRIKLSSLGVGTFPGGVDDVTDVGVAAIVAQSLQSGINVIDTGANYRFGRAGRAVGVGIAKAMAAGIRREEFFVVGKGGFLTFPDGRPADPLTFFREEVVAKGLGGEADLVQGVHCLSPGYIANQLDSLREQTGLETLDVFLVDQPEVHIPGIGKERMYHKLLDVFTMLEAAVQANKIRYYGIATFNACRVETDHPAFQSLTSLIGLAEKAAGQGNRHHLRVVQLPFNALMPEAYTRFSQVTGQGNIGSTIQAAFQLKLTIMASHPLGKGLLAREEVPTLREAMPELANAAQRAIQFVRSTPGIGVTLVGLSTPLHLADFLAVARQVPLPKARYLAMFEKEQQ</sequence>
<dbReference type="PANTHER" id="PTHR43312:SF1">
    <property type="entry name" value="NADP-DEPENDENT OXIDOREDUCTASE DOMAIN-CONTAINING PROTEIN"/>
    <property type="match status" value="1"/>
</dbReference>
<evidence type="ECO:0000259" key="1">
    <source>
        <dbReference type="Pfam" id="PF00248"/>
    </source>
</evidence>
<dbReference type="Pfam" id="PF00248">
    <property type="entry name" value="Aldo_ket_red"/>
    <property type="match status" value="1"/>
</dbReference>
<dbReference type="InterPro" id="IPR053135">
    <property type="entry name" value="AKR2_Oxidoreductase"/>
</dbReference>
<dbReference type="AlphaFoldDB" id="A0A845U8P0"/>
<gene>
    <name evidence="2" type="ORF">GL267_14895</name>
</gene>
<proteinExistence type="predicted"/>
<dbReference type="RefSeq" id="WP_163099345.1">
    <property type="nucleotide sequence ID" value="NZ_CP127523.1"/>
</dbReference>
<reference evidence="2" key="1">
    <citation type="submission" date="2019-11" db="EMBL/GenBank/DDBJ databases">
        <title>Acidithiobacillus ferrianus sp. nov.: a facultatively anaerobic and extremely acidophilic chemolithoautotroph.</title>
        <authorList>
            <person name="Norris P.R."/>
            <person name="Falagan C."/>
            <person name="Moya-Beltran A."/>
            <person name="Castro M."/>
            <person name="Quatrini R."/>
            <person name="Johnson D.B."/>
        </authorList>
    </citation>
    <scope>NUCLEOTIDE SEQUENCE [LARGE SCALE GENOMIC DNA]</scope>
    <source>
        <strain evidence="2">MG</strain>
    </source>
</reference>
<dbReference type="InterPro" id="IPR023210">
    <property type="entry name" value="NADP_OxRdtase_dom"/>
</dbReference>
<dbReference type="EMBL" id="WNJL01000050">
    <property type="protein sequence ID" value="NDU43866.1"/>
    <property type="molecule type" value="Genomic_DNA"/>
</dbReference>
<feature type="domain" description="NADP-dependent oxidoreductase" evidence="1">
    <location>
        <begin position="47"/>
        <end position="231"/>
    </location>
</feature>
<accession>A0A845U8P0</accession>
<organism evidence="2">
    <name type="scientific">Acidithiobacillus ferrianus</name>
    <dbReference type="NCBI Taxonomy" id="2678518"/>
    <lineage>
        <taxon>Bacteria</taxon>
        <taxon>Pseudomonadati</taxon>
        <taxon>Pseudomonadota</taxon>
        <taxon>Acidithiobacillia</taxon>
        <taxon>Acidithiobacillales</taxon>
        <taxon>Acidithiobacillaceae</taxon>
        <taxon>Acidithiobacillus</taxon>
    </lineage>
</organism>
<dbReference type="PANTHER" id="PTHR43312">
    <property type="entry name" value="D-THREO-ALDOSE 1-DEHYDROGENASE"/>
    <property type="match status" value="1"/>
</dbReference>
<dbReference type="SUPFAM" id="SSF51430">
    <property type="entry name" value="NAD(P)-linked oxidoreductase"/>
    <property type="match status" value="1"/>
</dbReference>
<name>A0A845U8P0_9PROT</name>
<dbReference type="InterPro" id="IPR036812">
    <property type="entry name" value="NAD(P)_OxRdtase_dom_sf"/>
</dbReference>
<comment type="caution">
    <text evidence="2">The sequence shown here is derived from an EMBL/GenBank/DDBJ whole genome shotgun (WGS) entry which is preliminary data.</text>
</comment>
<dbReference type="CDD" id="cd19099">
    <property type="entry name" value="AKR_unchar"/>
    <property type="match status" value="1"/>
</dbReference>